<dbReference type="InterPro" id="IPR003115">
    <property type="entry name" value="ParB_N"/>
</dbReference>
<comment type="similarity">
    <text evidence="1">Belongs to the ParB family.</text>
</comment>
<organism evidence="3 4">
    <name type="scientific">Pseudohongiella spirulinae</name>
    <dbReference type="NCBI Taxonomy" id="1249552"/>
    <lineage>
        <taxon>Bacteria</taxon>
        <taxon>Pseudomonadati</taxon>
        <taxon>Pseudomonadota</taxon>
        <taxon>Gammaproteobacteria</taxon>
        <taxon>Pseudomonadales</taxon>
        <taxon>Pseudohongiellaceae</taxon>
        <taxon>Pseudohongiella</taxon>
    </lineage>
</organism>
<evidence type="ECO:0000313" key="4">
    <source>
        <dbReference type="Proteomes" id="UP000065641"/>
    </source>
</evidence>
<reference evidence="3 4" key="1">
    <citation type="submission" date="2015-11" db="EMBL/GenBank/DDBJ databases">
        <authorList>
            <person name="Zhang Y."/>
            <person name="Guo Z."/>
        </authorList>
    </citation>
    <scope>NUCLEOTIDE SEQUENCE [LARGE SCALE GENOMIC DNA]</scope>
    <source>
        <strain evidence="3 4">KCTC 32221</strain>
    </source>
</reference>
<evidence type="ECO:0000259" key="2">
    <source>
        <dbReference type="SMART" id="SM00470"/>
    </source>
</evidence>
<dbReference type="RefSeq" id="WP_058021809.1">
    <property type="nucleotide sequence ID" value="NZ_CP013189.1"/>
</dbReference>
<dbReference type="GO" id="GO:0005694">
    <property type="term" value="C:chromosome"/>
    <property type="evidence" value="ECO:0007669"/>
    <property type="project" value="TreeGrafter"/>
</dbReference>
<dbReference type="Gene3D" id="3.90.1530.30">
    <property type="match status" value="1"/>
</dbReference>
<proteinExistence type="inferred from homology"/>
<keyword evidence="4" id="KW-1185">Reference proteome</keyword>
<name>A0A0S2KEG7_9GAMM</name>
<feature type="domain" description="ParB-like N-terminal" evidence="2">
    <location>
        <begin position="17"/>
        <end position="107"/>
    </location>
</feature>
<dbReference type="Pfam" id="PF08535">
    <property type="entry name" value="KorB"/>
    <property type="match status" value="1"/>
</dbReference>
<dbReference type="InterPro" id="IPR036086">
    <property type="entry name" value="ParB/Sulfiredoxin_sf"/>
</dbReference>
<dbReference type="GO" id="GO:0007059">
    <property type="term" value="P:chromosome segregation"/>
    <property type="evidence" value="ECO:0007669"/>
    <property type="project" value="TreeGrafter"/>
</dbReference>
<dbReference type="OrthoDB" id="9796891at2"/>
<dbReference type="InterPro" id="IPR050336">
    <property type="entry name" value="Chromosome_partition/occlusion"/>
</dbReference>
<dbReference type="NCBIfam" id="TIGR00180">
    <property type="entry name" value="parB_part"/>
    <property type="match status" value="1"/>
</dbReference>
<dbReference type="STRING" id="1249552.PS2015_1715"/>
<protein>
    <submittedName>
        <fullName evidence="3">ParB-like partitioning protein</fullName>
    </submittedName>
</protein>
<gene>
    <name evidence="3" type="ORF">PS2015_1715</name>
</gene>
<accession>A0A0S2KEG7</accession>
<dbReference type="Proteomes" id="UP000065641">
    <property type="component" value="Chromosome"/>
</dbReference>
<dbReference type="PANTHER" id="PTHR33375:SF1">
    <property type="entry name" value="CHROMOSOME-PARTITIONING PROTEIN PARB-RELATED"/>
    <property type="match status" value="1"/>
</dbReference>
<dbReference type="PATRIC" id="fig|1249552.3.peg.1720"/>
<dbReference type="GO" id="GO:0003677">
    <property type="term" value="F:DNA binding"/>
    <property type="evidence" value="ECO:0007669"/>
    <property type="project" value="InterPro"/>
</dbReference>
<dbReference type="SUPFAM" id="SSF110849">
    <property type="entry name" value="ParB/Sulfiredoxin"/>
    <property type="match status" value="1"/>
</dbReference>
<dbReference type="PANTHER" id="PTHR33375">
    <property type="entry name" value="CHROMOSOME-PARTITIONING PROTEIN PARB-RELATED"/>
    <property type="match status" value="1"/>
</dbReference>
<evidence type="ECO:0000256" key="1">
    <source>
        <dbReference type="ARBA" id="ARBA00006295"/>
    </source>
</evidence>
<dbReference type="InterPro" id="IPR013741">
    <property type="entry name" value="KorB_domain"/>
</dbReference>
<dbReference type="SMART" id="SM00470">
    <property type="entry name" value="ParB"/>
    <property type="match status" value="1"/>
</dbReference>
<dbReference type="Gene3D" id="1.10.10.2830">
    <property type="match status" value="1"/>
</dbReference>
<evidence type="ECO:0000313" key="3">
    <source>
        <dbReference type="EMBL" id="ALO46367.1"/>
    </source>
</evidence>
<dbReference type="SUPFAM" id="SSF109709">
    <property type="entry name" value="KorB DNA-binding domain-like"/>
    <property type="match status" value="1"/>
</dbReference>
<dbReference type="KEGG" id="pspi:PS2015_1715"/>
<dbReference type="EMBL" id="CP013189">
    <property type="protein sequence ID" value="ALO46367.1"/>
    <property type="molecule type" value="Genomic_DNA"/>
</dbReference>
<dbReference type="AlphaFoldDB" id="A0A0S2KEG7"/>
<dbReference type="InterPro" id="IPR004437">
    <property type="entry name" value="ParB/RepB/Spo0J"/>
</dbReference>
<sequence length="310" mass="35293">MSAMQSDKATSELKRVLRVSVDEVLPKPQVRKQFRNIDALAESLLVEGQQTPIIVSPRNQAGKYVIQKGERRWRACIQAGISHIDIIVNERQLSELDETAGELIENIQREDLTALEIAHALQKFINEGWKQVDIAKRLGKSSKYVSAYLGLLKLPPCVLQLYEQGICADTDTLNILRQLHELDEKRCNDLCVEAAGRGIHRQRARDVLNETFIKLDSASRNSPYGRLLKFAETTALNNRQNTWQITSPDDLRIIVRITSGPYNRQLGELLTDRISDNAREVWLKLEQDAGQILCMKASELRIVRLEKRDS</sequence>
<dbReference type="Pfam" id="PF02195">
    <property type="entry name" value="ParB_N"/>
    <property type="match status" value="1"/>
</dbReference>